<dbReference type="InterPro" id="IPR000792">
    <property type="entry name" value="Tscrpt_reg_LuxR_C"/>
</dbReference>
<proteinExistence type="predicted"/>
<evidence type="ECO:0000259" key="4">
    <source>
        <dbReference type="PROSITE" id="PS50043"/>
    </source>
</evidence>
<dbReference type="PROSITE" id="PS50043">
    <property type="entry name" value="HTH_LUXR_2"/>
    <property type="match status" value="1"/>
</dbReference>
<evidence type="ECO:0000256" key="3">
    <source>
        <dbReference type="ARBA" id="ARBA00023163"/>
    </source>
</evidence>
<dbReference type="Gene3D" id="1.10.10.10">
    <property type="entry name" value="Winged helix-like DNA-binding domain superfamily/Winged helix DNA-binding domain"/>
    <property type="match status" value="1"/>
</dbReference>
<dbReference type="EMBL" id="JAUUUU010000004">
    <property type="protein sequence ID" value="MDP1521000.1"/>
    <property type="molecule type" value="Genomic_DNA"/>
</dbReference>
<organism evidence="5 6">
    <name type="scientific">Porticoccus litoralis</name>
    <dbReference type="NCBI Taxonomy" id="434086"/>
    <lineage>
        <taxon>Bacteria</taxon>
        <taxon>Pseudomonadati</taxon>
        <taxon>Pseudomonadota</taxon>
        <taxon>Gammaproteobacteria</taxon>
        <taxon>Cellvibrionales</taxon>
        <taxon>Porticoccaceae</taxon>
        <taxon>Porticoccus</taxon>
    </lineage>
</organism>
<dbReference type="GO" id="GO:0006355">
    <property type="term" value="P:regulation of DNA-templated transcription"/>
    <property type="evidence" value="ECO:0007669"/>
    <property type="project" value="InterPro"/>
</dbReference>
<name>A0AAW8B775_9GAMM</name>
<dbReference type="SMART" id="SM00421">
    <property type="entry name" value="HTH_LUXR"/>
    <property type="match status" value="1"/>
</dbReference>
<protein>
    <submittedName>
        <fullName evidence="5">LuxR C-terminal-related transcriptional regulator</fullName>
    </submittedName>
</protein>
<keyword evidence="6" id="KW-1185">Reference proteome</keyword>
<dbReference type="InterPro" id="IPR016032">
    <property type="entry name" value="Sig_transdc_resp-reg_C-effctor"/>
</dbReference>
<sequence length="279" mass="32045">MAFSIAEYSNRLIPVVSSIGQSSFFNQLMAFLKKLTPIDNAVILYYHQQQPTLSYNDLPPANRPTHIDLFLRGAYLLDPCYRAAQDGHEGFYRLDGLAPVGFRKSEYYKNYFRHTGLIDECGYLFQLNTKVPGDWLNISLGRDEHHHRFSLSQQRLLQDIAPLLQSLCQQHWQSTDHSQHQDDDLHRHLSSALSHFGRSVLTEREAQIIQLFLHGHSTKSIAQKLSISPETVKLHRKHSYAKLDVTSQSELFYLFIDALSSMRPPFGGDPLEGYLETKT</sequence>
<evidence type="ECO:0000256" key="1">
    <source>
        <dbReference type="ARBA" id="ARBA00023015"/>
    </source>
</evidence>
<dbReference type="PANTHER" id="PTHR44688">
    <property type="entry name" value="DNA-BINDING TRANSCRIPTIONAL ACTIVATOR DEVR_DOSR"/>
    <property type="match status" value="1"/>
</dbReference>
<evidence type="ECO:0000256" key="2">
    <source>
        <dbReference type="ARBA" id="ARBA00023125"/>
    </source>
</evidence>
<evidence type="ECO:0000313" key="5">
    <source>
        <dbReference type="EMBL" id="MDP1521000.1"/>
    </source>
</evidence>
<dbReference type="PROSITE" id="PS00622">
    <property type="entry name" value="HTH_LUXR_1"/>
    <property type="match status" value="1"/>
</dbReference>
<dbReference type="Proteomes" id="UP001178354">
    <property type="component" value="Unassembled WGS sequence"/>
</dbReference>
<keyword evidence="2" id="KW-0238">DNA-binding</keyword>
<dbReference type="PANTHER" id="PTHR44688:SF16">
    <property type="entry name" value="DNA-BINDING TRANSCRIPTIONAL ACTIVATOR DEVR_DOSR"/>
    <property type="match status" value="1"/>
</dbReference>
<keyword evidence="1" id="KW-0805">Transcription regulation</keyword>
<reference evidence="5" key="1">
    <citation type="journal article" date="2010" name="Int. J. Syst. Evol. Microbiol.">
        <title>Porticoccus litoralis gen. nov., sp. nov., a gammaproteobacterium isolated from the Yellow Sea.</title>
        <authorList>
            <person name="Oh H.M."/>
            <person name="Kim H."/>
            <person name="Kim K.M."/>
            <person name="Min G.S."/>
            <person name="Cho J.C."/>
        </authorList>
    </citation>
    <scope>NUCLEOTIDE SEQUENCE</scope>
    <source>
        <strain evidence="5">DSM 25064</strain>
    </source>
</reference>
<reference evidence="5" key="2">
    <citation type="submission" date="2023-08" db="EMBL/GenBank/DDBJ databases">
        <authorList>
            <person name="Luo J."/>
        </authorList>
    </citation>
    <scope>NUCLEOTIDE SEQUENCE</scope>
    <source>
        <strain evidence="5">DSM 25064</strain>
    </source>
</reference>
<accession>A0AAW8B775</accession>
<feature type="domain" description="HTH luxR-type" evidence="4">
    <location>
        <begin position="194"/>
        <end position="259"/>
    </location>
</feature>
<comment type="caution">
    <text evidence="5">The sequence shown here is derived from an EMBL/GenBank/DDBJ whole genome shotgun (WGS) entry which is preliminary data.</text>
</comment>
<dbReference type="GO" id="GO:0003677">
    <property type="term" value="F:DNA binding"/>
    <property type="evidence" value="ECO:0007669"/>
    <property type="project" value="UniProtKB-KW"/>
</dbReference>
<dbReference type="CDD" id="cd06170">
    <property type="entry name" value="LuxR_C_like"/>
    <property type="match status" value="1"/>
</dbReference>
<evidence type="ECO:0000313" key="6">
    <source>
        <dbReference type="Proteomes" id="UP001178354"/>
    </source>
</evidence>
<dbReference type="Pfam" id="PF00196">
    <property type="entry name" value="GerE"/>
    <property type="match status" value="1"/>
</dbReference>
<dbReference type="SUPFAM" id="SSF46894">
    <property type="entry name" value="C-terminal effector domain of the bipartite response regulators"/>
    <property type="match status" value="1"/>
</dbReference>
<dbReference type="InterPro" id="IPR036388">
    <property type="entry name" value="WH-like_DNA-bd_sf"/>
</dbReference>
<dbReference type="AlphaFoldDB" id="A0AAW8B775"/>
<dbReference type="PRINTS" id="PR00038">
    <property type="entry name" value="HTHLUXR"/>
</dbReference>
<keyword evidence="3" id="KW-0804">Transcription</keyword>
<dbReference type="RefSeq" id="WP_305170614.1">
    <property type="nucleotide sequence ID" value="NZ_JAUUUU010000004.1"/>
</dbReference>
<gene>
    <name evidence="5" type="ORF">Q8A57_08470</name>
</gene>